<dbReference type="EMBL" id="FNVN01000003">
    <property type="protein sequence ID" value="SEG48233.1"/>
    <property type="molecule type" value="Genomic_DNA"/>
</dbReference>
<dbReference type="KEGG" id="hlm:DV707_07970"/>
<keyword evidence="1" id="KW-0812">Transmembrane</keyword>
<evidence type="ECO:0000313" key="2">
    <source>
        <dbReference type="EMBL" id="QCC47599.1"/>
    </source>
</evidence>
<keyword evidence="1" id="KW-1133">Transmembrane helix</keyword>
<organism evidence="3 4">
    <name type="scientific">Halobellus limi</name>
    <dbReference type="NCBI Taxonomy" id="699433"/>
    <lineage>
        <taxon>Archaea</taxon>
        <taxon>Methanobacteriati</taxon>
        <taxon>Methanobacteriota</taxon>
        <taxon>Stenosarchaea group</taxon>
        <taxon>Halobacteria</taxon>
        <taxon>Halobacteriales</taxon>
        <taxon>Haloferacaceae</taxon>
        <taxon>Halobellus</taxon>
    </lineage>
</organism>
<dbReference type="Proteomes" id="UP000296733">
    <property type="component" value="Chromosome"/>
</dbReference>
<gene>
    <name evidence="2" type="ORF">DV707_07970</name>
    <name evidence="3" type="ORF">SAMN04488133_2336</name>
</gene>
<dbReference type="Proteomes" id="UP000236740">
    <property type="component" value="Unassembled WGS sequence"/>
</dbReference>
<evidence type="ECO:0000313" key="5">
    <source>
        <dbReference type="Proteomes" id="UP000296733"/>
    </source>
</evidence>
<dbReference type="OrthoDB" id="297591at2157"/>
<keyword evidence="1" id="KW-0472">Membrane</keyword>
<dbReference type="RefSeq" id="WP_103992044.1">
    <property type="nucleotide sequence ID" value="NZ_CP031311.1"/>
</dbReference>
<keyword evidence="4" id="KW-1185">Reference proteome</keyword>
<proteinExistence type="predicted"/>
<name>A0A1H6AHK2_9EURY</name>
<evidence type="ECO:0000256" key="1">
    <source>
        <dbReference type="SAM" id="Phobius"/>
    </source>
</evidence>
<dbReference type="EMBL" id="CP031311">
    <property type="protein sequence ID" value="QCC47599.1"/>
    <property type="molecule type" value="Genomic_DNA"/>
</dbReference>
<evidence type="ECO:0000313" key="4">
    <source>
        <dbReference type="Proteomes" id="UP000236740"/>
    </source>
</evidence>
<feature type="transmembrane region" description="Helical" evidence="1">
    <location>
        <begin position="12"/>
        <end position="30"/>
    </location>
</feature>
<feature type="transmembrane region" description="Helical" evidence="1">
    <location>
        <begin position="50"/>
        <end position="70"/>
    </location>
</feature>
<sequence length="87" mass="10119">MSVRTWLRRTDWLWMIIGGFYLLAYLFWYVPVLRAPLEHVRDPPSPYPWHWPLDFLATGVTGSVLLALGFRRATELTSEGSADPVRE</sequence>
<reference evidence="3 4" key="1">
    <citation type="submission" date="2016-10" db="EMBL/GenBank/DDBJ databases">
        <authorList>
            <person name="de Groot N.N."/>
        </authorList>
    </citation>
    <scope>NUCLEOTIDE SEQUENCE [LARGE SCALE GENOMIC DNA]</scope>
    <source>
        <strain evidence="3 4">CGMCC 1.10331</strain>
    </source>
</reference>
<evidence type="ECO:0000313" key="3">
    <source>
        <dbReference type="EMBL" id="SEG48233.1"/>
    </source>
</evidence>
<reference evidence="2 5" key="2">
    <citation type="journal article" date="2019" name="Nat. Commun.">
        <title>A new type of DNA phosphorothioation-based antiviral system in archaea.</title>
        <authorList>
            <person name="Xiong L."/>
            <person name="Liu S."/>
            <person name="Chen S."/>
            <person name="Xiao Y."/>
            <person name="Zhu B."/>
            <person name="Gao Y."/>
            <person name="Zhang Y."/>
            <person name="Chen B."/>
            <person name="Luo J."/>
            <person name="Deng Z."/>
            <person name="Chen X."/>
            <person name="Wang L."/>
            <person name="Chen S."/>
        </authorList>
    </citation>
    <scope>NUCLEOTIDE SEQUENCE [LARGE SCALE GENOMIC DNA]</scope>
    <source>
        <strain evidence="2 5">CGMCC 1.10331</strain>
    </source>
</reference>
<accession>A0A1H6AHK2</accession>
<dbReference type="AlphaFoldDB" id="A0A1H6AHK2"/>
<dbReference type="GeneID" id="39858016"/>
<protein>
    <submittedName>
        <fullName evidence="3">Uncharacterized protein</fullName>
    </submittedName>
</protein>